<keyword evidence="3" id="KW-1185">Reference proteome</keyword>
<dbReference type="InterPro" id="IPR055943">
    <property type="entry name" value="DUF7521"/>
</dbReference>
<organism evidence="2 3">
    <name type="scientific">Natronoarchaeum philippinense</name>
    <dbReference type="NCBI Taxonomy" id="558529"/>
    <lineage>
        <taxon>Archaea</taxon>
        <taxon>Methanobacteriati</taxon>
        <taxon>Methanobacteriota</taxon>
        <taxon>Stenosarchaea group</taxon>
        <taxon>Halobacteria</taxon>
        <taxon>Halobacteriales</taxon>
        <taxon>Natronoarchaeaceae</taxon>
    </lineage>
</organism>
<dbReference type="AlphaFoldDB" id="A0A285N341"/>
<feature type="transmembrane region" description="Helical" evidence="1">
    <location>
        <begin position="6"/>
        <end position="26"/>
    </location>
</feature>
<dbReference type="EMBL" id="OBEJ01000001">
    <property type="protein sequence ID" value="SNZ03875.1"/>
    <property type="molecule type" value="Genomic_DNA"/>
</dbReference>
<feature type="transmembrane region" description="Helical" evidence="1">
    <location>
        <begin position="70"/>
        <end position="89"/>
    </location>
</feature>
<reference evidence="2 3" key="1">
    <citation type="submission" date="2017-09" db="EMBL/GenBank/DDBJ databases">
        <authorList>
            <person name="Ehlers B."/>
            <person name="Leendertz F.H."/>
        </authorList>
    </citation>
    <scope>NUCLEOTIDE SEQUENCE [LARGE SCALE GENOMIC DNA]</scope>
    <source>
        <strain evidence="2 3">DSM 27208</strain>
    </source>
</reference>
<evidence type="ECO:0000313" key="2">
    <source>
        <dbReference type="EMBL" id="SNZ03875.1"/>
    </source>
</evidence>
<sequence length="102" mass="10327">MDHLSAVIVIANTITLVFGGAITGLAHRAAARTGSPALRSLSVGLGLVTLGTLLGGGLHQLLDAPLLASLAVQSIFTATGFVALAYSLYAERTPVVETVDTV</sequence>
<accession>A0A285N341</accession>
<keyword evidence="1" id="KW-0812">Transmembrane</keyword>
<protein>
    <submittedName>
        <fullName evidence="2">Uncharacterized protein</fullName>
    </submittedName>
</protein>
<name>A0A285N341_NATPI</name>
<keyword evidence="1" id="KW-1133">Transmembrane helix</keyword>
<keyword evidence="1" id="KW-0472">Membrane</keyword>
<proteinExistence type="predicted"/>
<evidence type="ECO:0000313" key="3">
    <source>
        <dbReference type="Proteomes" id="UP000219453"/>
    </source>
</evidence>
<dbReference type="Proteomes" id="UP000219453">
    <property type="component" value="Unassembled WGS sequence"/>
</dbReference>
<evidence type="ECO:0000256" key="1">
    <source>
        <dbReference type="SAM" id="Phobius"/>
    </source>
</evidence>
<dbReference type="RefSeq" id="WP_097008303.1">
    <property type="nucleotide sequence ID" value="NZ_OBEJ01000001.1"/>
</dbReference>
<dbReference type="Pfam" id="PF24365">
    <property type="entry name" value="DUF7521"/>
    <property type="match status" value="1"/>
</dbReference>
<dbReference type="OrthoDB" id="268296at2157"/>
<gene>
    <name evidence="2" type="ORF">SAMN06269185_0391</name>
</gene>
<feature type="transmembrane region" description="Helical" evidence="1">
    <location>
        <begin position="38"/>
        <end position="58"/>
    </location>
</feature>